<feature type="transmembrane region" description="Helical" evidence="1">
    <location>
        <begin position="267"/>
        <end position="287"/>
    </location>
</feature>
<sequence>MVDLPEHRTAILLVGLIANIASVAWFKLNPTAHPSSGDFFLVAGIPLGLSFYAFKQVTYLLDRYENRAPDAPLSQYLLFSTFFAHLPAGPITPYRVLQPQLLRLSSERVDLGLLAAGTALAIVGAFKLRFFSGHIGALTTPVYEAAKSGAETCGPEAVVASFGFLLELYYNFSGYSDIAIGIALCLGLRLSPNFDSPLKSFRLGDYVMRWHMSLIQFARNYFFFYLQRALARNIPFRRALWRRVAAWTLSVLVTFPMVMLWHSVDRVTLAVSILGALAVIVASFLRLRSRPGPAEGGLFTRVVGFGVCISVASLSVVFLRGGDLNTALNILAGLGNWGGQYSLLSIGAPGVETCPTLSKAPTDIIGLAILFLAAAIAFLAPNSSRMFGTLPQQNGTLIFKPSLAWAAFLGVLGWLAWLSNTPLSGFVIYENF</sequence>
<feature type="transmembrane region" description="Helical" evidence="1">
    <location>
        <begin position="73"/>
        <end position="91"/>
    </location>
</feature>
<keyword evidence="1" id="KW-0812">Transmembrane</keyword>
<feature type="transmembrane region" description="Helical" evidence="1">
    <location>
        <begin position="240"/>
        <end position="261"/>
    </location>
</feature>
<dbReference type="RefSeq" id="WP_133342504.1">
    <property type="nucleotide sequence ID" value="NZ_SMZO01000015.1"/>
</dbReference>
<keyword evidence="1" id="KW-1133">Transmembrane helix</keyword>
<feature type="transmembrane region" description="Helical" evidence="1">
    <location>
        <begin position="403"/>
        <end position="429"/>
    </location>
</feature>
<dbReference type="InterPro" id="IPR051085">
    <property type="entry name" value="MB_O-acyltransferase"/>
</dbReference>
<dbReference type="AlphaFoldDB" id="A0A4V3BC40"/>
<dbReference type="PANTHER" id="PTHR13285:SF18">
    <property type="entry name" value="PROTEIN-CYSTEINE N-PALMITOYLTRANSFERASE RASP"/>
    <property type="match status" value="1"/>
</dbReference>
<organism evidence="2 3">
    <name type="scientific">Meridianimarinicoccus aquatilis</name>
    <dbReference type="NCBI Taxonomy" id="2552766"/>
    <lineage>
        <taxon>Bacteria</taxon>
        <taxon>Pseudomonadati</taxon>
        <taxon>Pseudomonadota</taxon>
        <taxon>Alphaproteobacteria</taxon>
        <taxon>Rhodobacterales</taxon>
        <taxon>Paracoccaceae</taxon>
        <taxon>Meridianimarinicoccus</taxon>
    </lineage>
</organism>
<dbReference type="EMBL" id="SMZO01000015">
    <property type="protein sequence ID" value="TDL88999.1"/>
    <property type="molecule type" value="Genomic_DNA"/>
</dbReference>
<gene>
    <name evidence="2" type="ORF">E2L05_08545</name>
</gene>
<keyword evidence="1" id="KW-0472">Membrane</keyword>
<feature type="transmembrane region" description="Helical" evidence="1">
    <location>
        <begin position="210"/>
        <end position="228"/>
    </location>
</feature>
<name>A0A4V3BC40_9RHOB</name>
<feature type="transmembrane region" description="Helical" evidence="1">
    <location>
        <begin position="9"/>
        <end position="28"/>
    </location>
</feature>
<reference evidence="2 3" key="1">
    <citation type="submission" date="2019-03" db="EMBL/GenBank/DDBJ databases">
        <title>Rhodobacteraceae bacterium SM1902, a new member of the family Rhodobacteraceae isolated from Yantai.</title>
        <authorList>
            <person name="Sun Y."/>
        </authorList>
    </citation>
    <scope>NUCLEOTIDE SEQUENCE [LARGE SCALE GENOMIC DNA]</scope>
    <source>
        <strain evidence="2 3">SM1902</strain>
    </source>
</reference>
<dbReference type="Proteomes" id="UP000294562">
    <property type="component" value="Unassembled WGS sequence"/>
</dbReference>
<dbReference type="OrthoDB" id="139172at2"/>
<feature type="transmembrane region" description="Helical" evidence="1">
    <location>
        <begin position="364"/>
        <end position="382"/>
    </location>
</feature>
<dbReference type="GO" id="GO:0016746">
    <property type="term" value="F:acyltransferase activity"/>
    <property type="evidence" value="ECO:0007669"/>
    <property type="project" value="TreeGrafter"/>
</dbReference>
<feature type="transmembrane region" description="Helical" evidence="1">
    <location>
        <begin position="111"/>
        <end position="128"/>
    </location>
</feature>
<evidence type="ECO:0008006" key="4">
    <source>
        <dbReference type="Google" id="ProtNLM"/>
    </source>
</evidence>
<keyword evidence="3" id="KW-1185">Reference proteome</keyword>
<feature type="transmembrane region" description="Helical" evidence="1">
    <location>
        <begin position="299"/>
        <end position="319"/>
    </location>
</feature>
<evidence type="ECO:0000256" key="1">
    <source>
        <dbReference type="SAM" id="Phobius"/>
    </source>
</evidence>
<feature type="transmembrane region" description="Helical" evidence="1">
    <location>
        <begin position="40"/>
        <end position="61"/>
    </location>
</feature>
<comment type="caution">
    <text evidence="2">The sequence shown here is derived from an EMBL/GenBank/DDBJ whole genome shotgun (WGS) entry which is preliminary data.</text>
</comment>
<evidence type="ECO:0000313" key="2">
    <source>
        <dbReference type="EMBL" id="TDL88999.1"/>
    </source>
</evidence>
<protein>
    <recommendedName>
        <fullName evidence="4">MBOAT family protein</fullName>
    </recommendedName>
</protein>
<proteinExistence type="predicted"/>
<accession>A0A4V3BC40</accession>
<dbReference type="PANTHER" id="PTHR13285">
    <property type="entry name" value="ACYLTRANSFERASE"/>
    <property type="match status" value="1"/>
</dbReference>
<evidence type="ECO:0000313" key="3">
    <source>
        <dbReference type="Proteomes" id="UP000294562"/>
    </source>
</evidence>